<proteinExistence type="inferred from homology"/>
<comment type="caution">
    <text evidence="7">The sequence shown here is derived from an EMBL/GenBank/DDBJ whole genome shotgun (WGS) entry which is preliminary data.</text>
</comment>
<evidence type="ECO:0000313" key="8">
    <source>
        <dbReference type="Proteomes" id="UP001175000"/>
    </source>
</evidence>
<comment type="similarity">
    <text evidence="2 3">Belongs to the small heat shock protein (HSP20) family.</text>
</comment>
<dbReference type="SUPFAM" id="SSF49764">
    <property type="entry name" value="HSP20-like chaperones"/>
    <property type="match status" value="1"/>
</dbReference>
<dbReference type="InterPro" id="IPR008978">
    <property type="entry name" value="HSP20-like_chaperone"/>
</dbReference>
<dbReference type="AlphaFoldDB" id="A0AA39WQA2"/>
<accession>A0AA39WQA2</accession>
<feature type="transmembrane region" description="Helical" evidence="5">
    <location>
        <begin position="6"/>
        <end position="27"/>
    </location>
</feature>
<keyword evidence="8" id="KW-1185">Reference proteome</keyword>
<gene>
    <name evidence="7" type="ORF">B0T14DRAFT_519563</name>
</gene>
<dbReference type="CDD" id="cd06464">
    <property type="entry name" value="ACD_sHsps-like"/>
    <property type="match status" value="1"/>
</dbReference>
<dbReference type="EMBL" id="JAULSU010000004">
    <property type="protein sequence ID" value="KAK0619618.1"/>
    <property type="molecule type" value="Genomic_DNA"/>
</dbReference>
<evidence type="ECO:0000256" key="3">
    <source>
        <dbReference type="RuleBase" id="RU003616"/>
    </source>
</evidence>
<protein>
    <submittedName>
        <fullName evidence="7">HSP20-like chaperone</fullName>
    </submittedName>
</protein>
<keyword evidence="1" id="KW-0346">Stress response</keyword>
<feature type="compositionally biased region" description="Basic and acidic residues" evidence="4">
    <location>
        <begin position="181"/>
        <end position="209"/>
    </location>
</feature>
<organism evidence="7 8">
    <name type="scientific">Immersiella caudata</name>
    <dbReference type="NCBI Taxonomy" id="314043"/>
    <lineage>
        <taxon>Eukaryota</taxon>
        <taxon>Fungi</taxon>
        <taxon>Dikarya</taxon>
        <taxon>Ascomycota</taxon>
        <taxon>Pezizomycotina</taxon>
        <taxon>Sordariomycetes</taxon>
        <taxon>Sordariomycetidae</taxon>
        <taxon>Sordariales</taxon>
        <taxon>Lasiosphaeriaceae</taxon>
        <taxon>Immersiella</taxon>
    </lineage>
</organism>
<dbReference type="PANTHER" id="PTHR11527">
    <property type="entry name" value="HEAT-SHOCK PROTEIN 20 FAMILY MEMBER"/>
    <property type="match status" value="1"/>
</dbReference>
<evidence type="ECO:0000313" key="7">
    <source>
        <dbReference type="EMBL" id="KAK0619618.1"/>
    </source>
</evidence>
<evidence type="ECO:0000256" key="2">
    <source>
        <dbReference type="PROSITE-ProRule" id="PRU00285"/>
    </source>
</evidence>
<dbReference type="Gene3D" id="2.60.40.790">
    <property type="match status" value="1"/>
</dbReference>
<feature type="domain" description="SHSP" evidence="6">
    <location>
        <begin position="117"/>
        <end position="271"/>
    </location>
</feature>
<evidence type="ECO:0000259" key="6">
    <source>
        <dbReference type="PROSITE" id="PS01031"/>
    </source>
</evidence>
<evidence type="ECO:0000256" key="5">
    <source>
        <dbReference type="SAM" id="Phobius"/>
    </source>
</evidence>
<name>A0AA39WQA2_9PEZI</name>
<keyword evidence="5" id="KW-0812">Transmembrane</keyword>
<dbReference type="InterPro" id="IPR002068">
    <property type="entry name" value="A-crystallin/Hsp20_dom"/>
</dbReference>
<keyword evidence="5" id="KW-1133">Transmembrane helix</keyword>
<feature type="region of interest" description="Disordered" evidence="4">
    <location>
        <begin position="165"/>
        <end position="217"/>
    </location>
</feature>
<evidence type="ECO:0000256" key="1">
    <source>
        <dbReference type="ARBA" id="ARBA00023016"/>
    </source>
</evidence>
<dbReference type="InterPro" id="IPR031107">
    <property type="entry name" value="Small_HSP"/>
</dbReference>
<reference evidence="7" key="1">
    <citation type="submission" date="2023-06" db="EMBL/GenBank/DDBJ databases">
        <title>Genome-scale phylogeny and comparative genomics of the fungal order Sordariales.</title>
        <authorList>
            <consortium name="Lawrence Berkeley National Laboratory"/>
            <person name="Hensen N."/>
            <person name="Bonometti L."/>
            <person name="Westerberg I."/>
            <person name="Brannstrom I.O."/>
            <person name="Guillou S."/>
            <person name="Cros-Aarteil S."/>
            <person name="Calhoun S."/>
            <person name="Haridas S."/>
            <person name="Kuo A."/>
            <person name="Mondo S."/>
            <person name="Pangilinan J."/>
            <person name="Riley R."/>
            <person name="Labutti K."/>
            <person name="Andreopoulos B."/>
            <person name="Lipzen A."/>
            <person name="Chen C."/>
            <person name="Yanf M."/>
            <person name="Daum C."/>
            <person name="Ng V."/>
            <person name="Clum A."/>
            <person name="Steindorff A."/>
            <person name="Ohm R."/>
            <person name="Martin F."/>
            <person name="Silar P."/>
            <person name="Natvig D."/>
            <person name="Lalanne C."/>
            <person name="Gautier V."/>
            <person name="Ament-Velasquez S.L."/>
            <person name="Kruys A."/>
            <person name="Hutchinson M.I."/>
            <person name="Powell A.J."/>
            <person name="Barry K."/>
            <person name="Miller A.N."/>
            <person name="Grigoriev I.V."/>
            <person name="Debuchy R."/>
            <person name="Gladieux P."/>
            <person name="Thoren M.H."/>
            <person name="Johannesson H."/>
        </authorList>
    </citation>
    <scope>NUCLEOTIDE SEQUENCE</scope>
    <source>
        <strain evidence="7">CBS 606.72</strain>
    </source>
</reference>
<sequence length="271" mass="29940">MVASLPIETYIFLLAFLNSSALFPLIINHKAMRTSRILRTLSSKFRHQPKITSPLNTTCPLSTMSIFHPRSYSSTPGFSSLFRMLDDFEKHAQTTLGNPMSSPFGGLATLGSSSSPSSSEIIAPKFDVTEHEKDYSLQGELPGVPPENVVIEFTDPQTLVIRGHAEREHTEGDPSLAKLGSPEEMKKLEGKDGSKEGKSMKSEGMKEGESTSSKLSSKCWLSERSFGEFSRVFNFPSNVDQDKVEAKFNHGLLNITVPKAVKKEARKIEIK</sequence>
<dbReference type="PROSITE" id="PS01031">
    <property type="entry name" value="SHSP"/>
    <property type="match status" value="1"/>
</dbReference>
<keyword evidence="5" id="KW-0472">Membrane</keyword>
<dbReference type="Pfam" id="PF00011">
    <property type="entry name" value="HSP20"/>
    <property type="match status" value="1"/>
</dbReference>
<evidence type="ECO:0000256" key="4">
    <source>
        <dbReference type="SAM" id="MobiDB-lite"/>
    </source>
</evidence>
<dbReference type="Proteomes" id="UP001175000">
    <property type="component" value="Unassembled WGS sequence"/>
</dbReference>